<dbReference type="PANTHER" id="PTHR32282">
    <property type="entry name" value="BINDING PROTEIN TRANSPEPTIDASE, PUTATIVE-RELATED"/>
    <property type="match status" value="1"/>
</dbReference>
<keyword evidence="21" id="KW-1185">Reference proteome</keyword>
<dbReference type="SUPFAM" id="SSF56601">
    <property type="entry name" value="beta-lactamase/transpeptidase-like"/>
    <property type="match status" value="1"/>
</dbReference>
<comment type="catalytic activity">
    <reaction evidence="16">
        <text>[GlcNAc-(1-&gt;4)-Mur2Ac(oyl-L-Ala-gamma-D-Glu-L-Lys-D-Ala-D-Ala)](n)-di-trans,octa-cis-undecaprenyl diphosphate + beta-D-GlcNAc-(1-&gt;4)-Mur2Ac(oyl-L-Ala-gamma-D-Glu-L-Lys-D-Ala-D-Ala)-di-trans,octa-cis-undecaprenyl diphosphate = [GlcNAc-(1-&gt;4)-Mur2Ac(oyl-L-Ala-gamma-D-Glu-L-Lys-D-Ala-D-Ala)](n+1)-di-trans,octa-cis-undecaprenyl diphosphate + di-trans,octa-cis-undecaprenyl diphosphate + H(+)</text>
        <dbReference type="Rhea" id="RHEA:23708"/>
        <dbReference type="Rhea" id="RHEA-COMP:9602"/>
        <dbReference type="Rhea" id="RHEA-COMP:9603"/>
        <dbReference type="ChEBI" id="CHEBI:15378"/>
        <dbReference type="ChEBI" id="CHEBI:58405"/>
        <dbReference type="ChEBI" id="CHEBI:60033"/>
        <dbReference type="ChEBI" id="CHEBI:78435"/>
        <dbReference type="EC" id="2.4.99.28"/>
    </reaction>
</comment>
<evidence type="ECO:0000256" key="13">
    <source>
        <dbReference type="ARBA" id="ARBA00023268"/>
    </source>
</evidence>
<comment type="similarity">
    <text evidence="2">In the C-terminal section; belongs to the transpeptidase family.</text>
</comment>
<dbReference type="InterPro" id="IPR012338">
    <property type="entry name" value="Beta-lactam/transpept-like"/>
</dbReference>
<evidence type="ECO:0000256" key="18">
    <source>
        <dbReference type="SAM" id="Phobius"/>
    </source>
</evidence>
<dbReference type="GO" id="GO:0009252">
    <property type="term" value="P:peptidoglycan biosynthetic process"/>
    <property type="evidence" value="ECO:0007669"/>
    <property type="project" value="UniProtKB-KW"/>
</dbReference>
<dbReference type="InterPro" id="IPR023346">
    <property type="entry name" value="Lysozyme-like_dom_sf"/>
</dbReference>
<evidence type="ECO:0000256" key="14">
    <source>
        <dbReference type="ARBA" id="ARBA00023316"/>
    </source>
</evidence>
<evidence type="ECO:0000256" key="6">
    <source>
        <dbReference type="ARBA" id="ARBA00022670"/>
    </source>
</evidence>
<dbReference type="GO" id="GO:0008955">
    <property type="term" value="F:peptidoglycan glycosyltransferase activity"/>
    <property type="evidence" value="ECO:0007669"/>
    <property type="project" value="UniProtKB-EC"/>
</dbReference>
<keyword evidence="5" id="KW-0121">Carboxypeptidase</keyword>
<protein>
    <submittedName>
        <fullName evidence="20">Penicillin-binding protein, 1A family</fullName>
    </submittedName>
</protein>
<evidence type="ECO:0000256" key="11">
    <source>
        <dbReference type="ARBA" id="ARBA00022984"/>
    </source>
</evidence>
<dbReference type="InterPro" id="IPR001460">
    <property type="entry name" value="PCN-bd_Tpept"/>
</dbReference>
<dbReference type="EMBL" id="CP040396">
    <property type="protein sequence ID" value="QCT02689.1"/>
    <property type="molecule type" value="Genomic_DNA"/>
</dbReference>
<evidence type="ECO:0000256" key="15">
    <source>
        <dbReference type="ARBA" id="ARBA00034000"/>
    </source>
</evidence>
<feature type="region of interest" description="Disordered" evidence="17">
    <location>
        <begin position="1"/>
        <end position="30"/>
    </location>
</feature>
<dbReference type="Gene3D" id="3.40.710.10">
    <property type="entry name" value="DD-peptidase/beta-lactamase superfamily"/>
    <property type="match status" value="1"/>
</dbReference>
<dbReference type="GO" id="GO:0030288">
    <property type="term" value="C:outer membrane-bounded periplasmic space"/>
    <property type="evidence" value="ECO:0007669"/>
    <property type="project" value="TreeGrafter"/>
</dbReference>
<evidence type="ECO:0000256" key="3">
    <source>
        <dbReference type="ARBA" id="ARBA00007739"/>
    </source>
</evidence>
<sequence length="911" mass="98521">MAGKDNNGISRVNKNNNARKTTKPAGKSKSKGKKVGWILFFTGVFAVFCALAGYLFIMVSGERLLEENKDKLTAYGTSKVYDRNGQLMGELSIQKSDPVDIDQIPELLQQAFIATEDKRFYDHSGVDIWSIGRAAVKDIMARAMVEGGSTITQQLAKNIFLTRDKTFFRKATEVSIALALERQHTKDEIMEMYLNRINFGGPYYGIKAASQHYFGKSDLNKLELWEMATLAAMPKGPSKYNPIRNPELSMERRAVVLTLMEQQGYISAADAEKAKKVEYTYEPPATQQKYTAFIDYVIEEAEEKYGLTEDDLNVGGYSIYTTMDASAQQAVEDEFNNDSNFEKGVGEDIVQGSMVIMNQHNGSIVAIGGGRNYQRASFNRAFDSKVRQPGSSLKPVAVYAPALESDPELSKDTRITNEKQCFGEYCPNNLNGYSKSVSMAEAIQRSENIPAVWMLNKIGVKTGFQFAQKLGISVKESDQNLSLALGATGTNTFEMARAFTAFANGGELKEAYAIKQIKNSNGKVVHENKGMTSERVMSPETASEITDMMQLVVNEGTGRNARISRPVAGKTGTTQSGITGVSGIRDVWFVGYTPELTAAVWMGYDEPSAERMLKQSSPMAAALWGKIMDKAVQNYDPQSFPVLDQPQAPVEPEQPELSAVRNVSGYYNEEGNAVNLTWSASELSGVEYRVYRKEASETDYTRIMNELAGTSTDDISVLAGLTYSYYVTAYDPESDQESEPSNTVEVVITGPAPPEEEPEAEPNDENEQEEEDREESDQEEDNAEENEEPGNGEGNSGSGSGSGQGNGSEQPSPGQNGTSNRPGGESGEGEGAGEEDEGEDDSGETAPSGDTGSTPVPGGTEGRSSTGTGRNGTGTGTTGESGGSGGNTSVPGTTTPQSSLSPGNNTAQPQP</sequence>
<feature type="compositionally biased region" description="Polar residues" evidence="17">
    <location>
        <begin position="890"/>
        <end position="911"/>
    </location>
</feature>
<dbReference type="SUPFAM" id="SSF53955">
    <property type="entry name" value="Lysozyme-like"/>
    <property type="match status" value="1"/>
</dbReference>
<evidence type="ECO:0000256" key="5">
    <source>
        <dbReference type="ARBA" id="ARBA00022645"/>
    </source>
</evidence>
<keyword evidence="10" id="KW-0133">Cell shape</keyword>
<dbReference type="Proteomes" id="UP000300879">
    <property type="component" value="Chromosome"/>
</dbReference>
<evidence type="ECO:0000256" key="17">
    <source>
        <dbReference type="SAM" id="MobiDB-lite"/>
    </source>
</evidence>
<evidence type="ECO:0000256" key="1">
    <source>
        <dbReference type="ARBA" id="ARBA00004236"/>
    </source>
</evidence>
<keyword evidence="12 18" id="KW-0472">Membrane</keyword>
<name>A0A4P8XQG8_9BACL</name>
<dbReference type="FunFam" id="1.10.3810.10:FF:000001">
    <property type="entry name" value="Penicillin-binding protein 1A"/>
    <property type="match status" value="1"/>
</dbReference>
<evidence type="ECO:0000256" key="4">
    <source>
        <dbReference type="ARBA" id="ARBA00022475"/>
    </source>
</evidence>
<feature type="compositionally biased region" description="Acidic residues" evidence="17">
    <location>
        <begin position="754"/>
        <end position="790"/>
    </location>
</feature>
<evidence type="ECO:0000256" key="10">
    <source>
        <dbReference type="ARBA" id="ARBA00022960"/>
    </source>
</evidence>
<feature type="compositionally biased region" description="Gly residues" evidence="17">
    <location>
        <begin position="869"/>
        <end position="886"/>
    </location>
</feature>
<feature type="compositionally biased region" description="Acidic residues" evidence="17">
    <location>
        <begin position="827"/>
        <end position="843"/>
    </location>
</feature>
<dbReference type="AlphaFoldDB" id="A0A4P8XQG8"/>
<feature type="compositionally biased region" description="Polar residues" evidence="17">
    <location>
        <begin position="7"/>
        <end position="19"/>
    </location>
</feature>
<dbReference type="GO" id="GO:0006508">
    <property type="term" value="P:proteolysis"/>
    <property type="evidence" value="ECO:0007669"/>
    <property type="project" value="UniProtKB-KW"/>
</dbReference>
<dbReference type="Gene3D" id="2.60.40.10">
    <property type="entry name" value="Immunoglobulins"/>
    <property type="match status" value="1"/>
</dbReference>
<keyword evidence="8" id="KW-0808">Transferase</keyword>
<evidence type="ECO:0000256" key="7">
    <source>
        <dbReference type="ARBA" id="ARBA00022676"/>
    </source>
</evidence>
<keyword evidence="13" id="KW-0511">Multifunctional enzyme</keyword>
<dbReference type="Pfam" id="PF00912">
    <property type="entry name" value="Transgly"/>
    <property type="match status" value="1"/>
</dbReference>
<keyword evidence="18" id="KW-0812">Transmembrane</keyword>
<dbReference type="Gene3D" id="1.10.3810.10">
    <property type="entry name" value="Biosynthetic peptidoglycan transglycosylase-like"/>
    <property type="match status" value="1"/>
</dbReference>
<accession>A0A4P8XQG8</accession>
<feature type="transmembrane region" description="Helical" evidence="18">
    <location>
        <begin position="37"/>
        <end position="59"/>
    </location>
</feature>
<evidence type="ECO:0000313" key="20">
    <source>
        <dbReference type="EMBL" id="QCT02689.1"/>
    </source>
</evidence>
<dbReference type="GO" id="GO:0009002">
    <property type="term" value="F:serine-type D-Ala-D-Ala carboxypeptidase activity"/>
    <property type="evidence" value="ECO:0007669"/>
    <property type="project" value="UniProtKB-EC"/>
</dbReference>
<dbReference type="InterPro" id="IPR003961">
    <property type="entry name" value="FN3_dom"/>
</dbReference>
<keyword evidence="11" id="KW-0573">Peptidoglycan synthesis</keyword>
<dbReference type="GO" id="GO:0008658">
    <property type="term" value="F:penicillin binding"/>
    <property type="evidence" value="ECO:0007669"/>
    <property type="project" value="InterPro"/>
</dbReference>
<keyword evidence="14" id="KW-0961">Cell wall biogenesis/degradation</keyword>
<dbReference type="InterPro" id="IPR050396">
    <property type="entry name" value="Glycosyltr_51/Transpeptidase"/>
</dbReference>
<comment type="catalytic activity">
    <reaction evidence="15">
        <text>Preferential cleavage: (Ac)2-L-Lys-D-Ala-|-D-Ala. Also transpeptidation of peptidyl-alanyl moieties that are N-acyl substituents of D-alanine.</text>
        <dbReference type="EC" id="3.4.16.4"/>
    </reaction>
</comment>
<keyword evidence="9" id="KW-0378">Hydrolase</keyword>
<dbReference type="InterPro" id="IPR013783">
    <property type="entry name" value="Ig-like_fold"/>
</dbReference>
<dbReference type="RefSeq" id="WP_138225674.1">
    <property type="nucleotide sequence ID" value="NZ_CP040396.1"/>
</dbReference>
<keyword evidence="7" id="KW-0328">Glycosyltransferase</keyword>
<evidence type="ECO:0000256" key="12">
    <source>
        <dbReference type="ARBA" id="ARBA00023136"/>
    </source>
</evidence>
<organism evidence="20 21">
    <name type="scientific">Paenibacillus algicola</name>
    <dbReference type="NCBI Taxonomy" id="2565926"/>
    <lineage>
        <taxon>Bacteria</taxon>
        <taxon>Bacillati</taxon>
        <taxon>Bacillota</taxon>
        <taxon>Bacilli</taxon>
        <taxon>Bacillales</taxon>
        <taxon>Paenibacillaceae</taxon>
        <taxon>Paenibacillus</taxon>
    </lineage>
</organism>
<dbReference type="GO" id="GO:0005886">
    <property type="term" value="C:plasma membrane"/>
    <property type="evidence" value="ECO:0007669"/>
    <property type="project" value="UniProtKB-SubCell"/>
</dbReference>
<dbReference type="GO" id="GO:0071555">
    <property type="term" value="P:cell wall organization"/>
    <property type="evidence" value="ECO:0007669"/>
    <property type="project" value="UniProtKB-KW"/>
</dbReference>
<evidence type="ECO:0000256" key="2">
    <source>
        <dbReference type="ARBA" id="ARBA00007090"/>
    </source>
</evidence>
<evidence type="ECO:0000259" key="19">
    <source>
        <dbReference type="PROSITE" id="PS50853"/>
    </source>
</evidence>
<dbReference type="PANTHER" id="PTHR32282:SF11">
    <property type="entry name" value="PENICILLIN-BINDING PROTEIN 1B"/>
    <property type="match status" value="1"/>
</dbReference>
<evidence type="ECO:0000256" key="9">
    <source>
        <dbReference type="ARBA" id="ARBA00022801"/>
    </source>
</evidence>
<dbReference type="Pfam" id="PF00905">
    <property type="entry name" value="Transpeptidase"/>
    <property type="match status" value="1"/>
</dbReference>
<keyword evidence="6" id="KW-0645">Protease</keyword>
<dbReference type="SUPFAM" id="SSF49265">
    <property type="entry name" value="Fibronectin type III"/>
    <property type="match status" value="1"/>
</dbReference>
<dbReference type="OrthoDB" id="9766909at2"/>
<comment type="subcellular location">
    <subcellularLocation>
        <location evidence="1">Cell membrane</location>
    </subcellularLocation>
</comment>
<dbReference type="InterPro" id="IPR036116">
    <property type="entry name" value="FN3_sf"/>
</dbReference>
<dbReference type="InterPro" id="IPR036950">
    <property type="entry name" value="PBP_transglycosylase"/>
</dbReference>
<gene>
    <name evidence="20" type="ORF">E6C60_1974</name>
</gene>
<dbReference type="PROSITE" id="PS50853">
    <property type="entry name" value="FN3"/>
    <property type="match status" value="1"/>
</dbReference>
<feature type="domain" description="Fibronectin type-III" evidence="19">
    <location>
        <begin position="659"/>
        <end position="752"/>
    </location>
</feature>
<dbReference type="KEGG" id="palo:E6C60_1974"/>
<reference evidence="20 21" key="1">
    <citation type="submission" date="2019-05" db="EMBL/GenBank/DDBJ databases">
        <authorList>
            <person name="Chen C."/>
        </authorList>
    </citation>
    <scope>NUCLEOTIDE SEQUENCE [LARGE SCALE GENOMIC DNA]</scope>
    <source>
        <strain evidence="20 21">HB172198</strain>
    </source>
</reference>
<feature type="region of interest" description="Disordered" evidence="17">
    <location>
        <begin position="732"/>
        <end position="911"/>
    </location>
</feature>
<keyword evidence="18" id="KW-1133">Transmembrane helix</keyword>
<dbReference type="GO" id="GO:0008360">
    <property type="term" value="P:regulation of cell shape"/>
    <property type="evidence" value="ECO:0007669"/>
    <property type="project" value="UniProtKB-KW"/>
</dbReference>
<dbReference type="NCBIfam" id="TIGR02074">
    <property type="entry name" value="PBP_1a_fam"/>
    <property type="match status" value="1"/>
</dbReference>
<comment type="similarity">
    <text evidence="3">In the N-terminal section; belongs to the glycosyltransferase 51 family.</text>
</comment>
<keyword evidence="4" id="KW-1003">Cell membrane</keyword>
<evidence type="ECO:0000313" key="21">
    <source>
        <dbReference type="Proteomes" id="UP000300879"/>
    </source>
</evidence>
<evidence type="ECO:0000256" key="8">
    <source>
        <dbReference type="ARBA" id="ARBA00022679"/>
    </source>
</evidence>
<feature type="compositionally biased region" description="Gly residues" evidence="17">
    <location>
        <begin position="791"/>
        <end position="806"/>
    </location>
</feature>
<evidence type="ECO:0000256" key="16">
    <source>
        <dbReference type="ARBA" id="ARBA00049902"/>
    </source>
</evidence>
<dbReference type="InterPro" id="IPR001264">
    <property type="entry name" value="Glyco_trans_51"/>
</dbReference>
<proteinExistence type="inferred from homology"/>
<feature type="compositionally biased region" description="Basic residues" evidence="17">
    <location>
        <begin position="20"/>
        <end position="30"/>
    </location>
</feature>